<organism evidence="4 5">
    <name type="scientific">Orchesella dallaii</name>
    <dbReference type="NCBI Taxonomy" id="48710"/>
    <lineage>
        <taxon>Eukaryota</taxon>
        <taxon>Metazoa</taxon>
        <taxon>Ecdysozoa</taxon>
        <taxon>Arthropoda</taxon>
        <taxon>Hexapoda</taxon>
        <taxon>Collembola</taxon>
        <taxon>Entomobryomorpha</taxon>
        <taxon>Entomobryoidea</taxon>
        <taxon>Orchesellidae</taxon>
        <taxon>Orchesellinae</taxon>
        <taxon>Orchesella</taxon>
    </lineage>
</organism>
<dbReference type="Proteomes" id="UP001642540">
    <property type="component" value="Unassembled WGS sequence"/>
</dbReference>
<feature type="domain" description="SCP" evidence="3">
    <location>
        <begin position="163"/>
        <end position="315"/>
    </location>
</feature>
<feature type="chain" id="PRO_5045320241" description="SCP domain-containing protein" evidence="2">
    <location>
        <begin position="21"/>
        <end position="325"/>
    </location>
</feature>
<dbReference type="InterPro" id="IPR035940">
    <property type="entry name" value="CAP_sf"/>
</dbReference>
<comment type="caution">
    <text evidence="4">The sequence shown here is derived from an EMBL/GenBank/DDBJ whole genome shotgun (WGS) entry which is preliminary data.</text>
</comment>
<evidence type="ECO:0000313" key="4">
    <source>
        <dbReference type="EMBL" id="CAL8068378.1"/>
    </source>
</evidence>
<keyword evidence="2" id="KW-0732">Signal</keyword>
<proteinExistence type="predicted"/>
<dbReference type="InterPro" id="IPR014044">
    <property type="entry name" value="CAP_dom"/>
</dbReference>
<accession>A0ABP1PI40</accession>
<reference evidence="4 5" key="1">
    <citation type="submission" date="2024-08" db="EMBL/GenBank/DDBJ databases">
        <authorList>
            <person name="Cucini C."/>
            <person name="Frati F."/>
        </authorList>
    </citation>
    <scope>NUCLEOTIDE SEQUENCE [LARGE SCALE GENOMIC DNA]</scope>
</reference>
<gene>
    <name evidence="4" type="ORF">ODALV1_LOCUS242</name>
</gene>
<protein>
    <recommendedName>
        <fullName evidence="3">SCP domain-containing protein</fullName>
    </recommendedName>
</protein>
<evidence type="ECO:0000256" key="2">
    <source>
        <dbReference type="SAM" id="SignalP"/>
    </source>
</evidence>
<dbReference type="Gene3D" id="3.40.33.10">
    <property type="entry name" value="CAP"/>
    <property type="match status" value="1"/>
</dbReference>
<dbReference type="PANTHER" id="PTHR10334">
    <property type="entry name" value="CYSTEINE-RICH SECRETORY PROTEIN-RELATED"/>
    <property type="match status" value="1"/>
</dbReference>
<dbReference type="InterPro" id="IPR001283">
    <property type="entry name" value="CRISP-related"/>
</dbReference>
<evidence type="ECO:0000313" key="5">
    <source>
        <dbReference type="Proteomes" id="UP001642540"/>
    </source>
</evidence>
<keyword evidence="5" id="KW-1185">Reference proteome</keyword>
<dbReference type="Pfam" id="PF00188">
    <property type="entry name" value="CAP"/>
    <property type="match status" value="1"/>
</dbReference>
<evidence type="ECO:0000256" key="1">
    <source>
        <dbReference type="SAM" id="MobiDB-lite"/>
    </source>
</evidence>
<dbReference type="PRINTS" id="PR00837">
    <property type="entry name" value="V5TPXLIKE"/>
</dbReference>
<dbReference type="SMART" id="SM00198">
    <property type="entry name" value="SCP"/>
    <property type="match status" value="1"/>
</dbReference>
<sequence length="325" mass="36275">MARLALAAFCIVALAATSSAMTFTEYGIGMACTAYNSACWYENLKQFPNTNAKGFMKCTNSCNFQKEQALKQSGEDRQKMSFTQGVTQYGMKDLPSEFASNCNSHLKSGSATTSDDESDVLNDQHQEYPFRAFAYCIMKTVRSKYGDIAIEAVRNEKTHSLKHWKQTLLDRDNEFRALHGSPPFKRVTDLDNAAQKWADKNAAECNMYHSKNDDAGRQWRGKGTGESISSGGGSDEKENAAYLASNGWYEEYALYPFPGGIKDANDPRFQHVGHFTQTVWKGTEYVGYGYAYNPKCSPYTHYIAARYSPAGNMAGGFQENVVPRQ</sequence>
<feature type="region of interest" description="Disordered" evidence="1">
    <location>
        <begin position="213"/>
        <end position="236"/>
    </location>
</feature>
<name>A0ABP1PI40_9HEXA</name>
<evidence type="ECO:0000259" key="3">
    <source>
        <dbReference type="SMART" id="SM00198"/>
    </source>
</evidence>
<dbReference type="EMBL" id="CAXLJM020000001">
    <property type="protein sequence ID" value="CAL8068378.1"/>
    <property type="molecule type" value="Genomic_DNA"/>
</dbReference>
<dbReference type="SUPFAM" id="SSF55797">
    <property type="entry name" value="PR-1-like"/>
    <property type="match status" value="1"/>
</dbReference>
<feature type="signal peptide" evidence="2">
    <location>
        <begin position="1"/>
        <end position="20"/>
    </location>
</feature>